<feature type="compositionally biased region" description="Basic and acidic residues" evidence="2">
    <location>
        <begin position="775"/>
        <end position="789"/>
    </location>
</feature>
<dbReference type="GO" id="GO:0008289">
    <property type="term" value="F:lipid binding"/>
    <property type="evidence" value="ECO:0007669"/>
    <property type="project" value="InterPro"/>
</dbReference>
<dbReference type="AlphaFoldDB" id="A0A915MWI8"/>
<dbReference type="InterPro" id="IPR001124">
    <property type="entry name" value="Lipid-bd_serum_glycop_C"/>
</dbReference>
<dbReference type="Gene3D" id="3.15.20.10">
    <property type="entry name" value="Bactericidal permeability-increasing protein, domain 2"/>
    <property type="match status" value="1"/>
</dbReference>
<keyword evidence="3" id="KW-1133">Transmembrane helix</keyword>
<proteinExistence type="predicted"/>
<dbReference type="Pfam" id="PF14555">
    <property type="entry name" value="UBA_4"/>
    <property type="match status" value="1"/>
</dbReference>
<dbReference type="InterPro" id="IPR009060">
    <property type="entry name" value="UBA-like_sf"/>
</dbReference>
<dbReference type="InterPro" id="IPR017943">
    <property type="entry name" value="Bactericidal_perm-incr_a/b_dom"/>
</dbReference>
<dbReference type="Gene3D" id="1.10.8.10">
    <property type="entry name" value="DNA helicase RuvA subunit, C-terminal domain"/>
    <property type="match status" value="1"/>
</dbReference>
<dbReference type="WBParaSite" id="scaffold514_cov188.g1219">
    <property type="protein sequence ID" value="scaffold514_cov188.g1219"/>
    <property type="gene ID" value="scaffold514_cov188.g1219"/>
</dbReference>
<accession>A0A915MWI8</accession>
<keyword evidence="3" id="KW-0472">Membrane</keyword>
<keyword evidence="1" id="KW-0175">Coiled coil</keyword>
<feature type="coiled-coil region" evidence="1">
    <location>
        <begin position="495"/>
        <end position="568"/>
    </location>
</feature>
<dbReference type="SUPFAM" id="SSF46934">
    <property type="entry name" value="UBA-like"/>
    <property type="match status" value="1"/>
</dbReference>
<evidence type="ECO:0000256" key="1">
    <source>
        <dbReference type="SAM" id="Coils"/>
    </source>
</evidence>
<dbReference type="Pfam" id="PF02886">
    <property type="entry name" value="LBP_BPI_CETP_C"/>
    <property type="match status" value="1"/>
</dbReference>
<protein>
    <submittedName>
        <fullName evidence="6">Lipid-binding serum glycoprotein C-terminal domain-containing protein</fullName>
    </submittedName>
</protein>
<evidence type="ECO:0000313" key="5">
    <source>
        <dbReference type="Proteomes" id="UP000887561"/>
    </source>
</evidence>
<name>A0A915MWI8_MELJA</name>
<dbReference type="Proteomes" id="UP000887561">
    <property type="component" value="Unplaced"/>
</dbReference>
<dbReference type="PANTHER" id="PTHR10504">
    <property type="entry name" value="BACTERICIDAL PERMEABILITY-INCREASING BPI PROTEIN-RELATED"/>
    <property type="match status" value="1"/>
</dbReference>
<feature type="transmembrane region" description="Helical" evidence="3">
    <location>
        <begin position="448"/>
        <end position="467"/>
    </location>
</feature>
<dbReference type="GO" id="GO:0005615">
    <property type="term" value="C:extracellular space"/>
    <property type="evidence" value="ECO:0007669"/>
    <property type="project" value="TreeGrafter"/>
</dbReference>
<feature type="region of interest" description="Disordered" evidence="2">
    <location>
        <begin position="744"/>
        <end position="792"/>
    </location>
</feature>
<evidence type="ECO:0000256" key="3">
    <source>
        <dbReference type="SAM" id="Phobius"/>
    </source>
</evidence>
<feature type="domain" description="Lipid-binding serum glycoprotein C-terminal" evidence="4">
    <location>
        <begin position="216"/>
        <end position="336"/>
    </location>
</feature>
<evidence type="ECO:0000256" key="2">
    <source>
        <dbReference type="SAM" id="MobiDB-lite"/>
    </source>
</evidence>
<keyword evidence="5" id="KW-1185">Reference proteome</keyword>
<evidence type="ECO:0000259" key="4">
    <source>
        <dbReference type="Pfam" id="PF02886"/>
    </source>
</evidence>
<reference evidence="6" key="1">
    <citation type="submission" date="2022-11" db="UniProtKB">
        <authorList>
            <consortium name="WormBaseParasite"/>
        </authorList>
    </citation>
    <scope>IDENTIFICATION</scope>
</reference>
<dbReference type="InterPro" id="IPR032942">
    <property type="entry name" value="BPI/LBP/Plunc"/>
</dbReference>
<sequence>MFASNSFFGFPPLIPFGTEIATPKNEKNVVEKVLEGNERNATGEDERTKSGFILSRQAEIKVRFNPPVFDNVAHFFRSEEAKSLQIPPQKQCFPEGCFRLHTFQIVNFQKPETFTLKPLGPNLLLLNIANFDLNIESLLSGNIQLLLFTPMPVSGNFFVDAQELSIKALFGIQKDGKKQNINKLNNNNSLQTSINNDNDLLFNSENVDNSVLEINNLFDDNLQNITSFSNNFNNFEWRREGSIEIVFTQQTANNLLLKAFRADLLSIYIGQNSPLFGPLLRTSCDLDNVCLGDTIPEASEIYPNEQLELKIVPTKAPILNVTEDLATLSLSGVAIFFLARDPFRLPIAQIPFFTIIELNIGMEYVSLSIPKLEILENADFFQVPIATLQEGFRDSILINFIVYFDLLLIINYNNKMTENLKDVAEAKTDSDSGYIDLGFYSTNTVTEILPFAILIVIILVGSVLWYLKDIKKDVTTIKEDVKTNSETLAAHSVSISALEKGLKDLKKEQKSDNEKLRKEQKEEKHFIVSEKLRKEQKEEIEKLRKEQKERFEDYKKEKKEENENLLKKIGKRFDVVSSDHKKLADKVNEISTDQKVLTANFANLEKTVSDLKDVVSSNSEKLSSNSEKLSDLQHEVSTQKTAIDEIGGTLKTSVDGLCIDMAVIKEKQIMDEGEDQKHKQAIQSFREFTGNQDDSTARRLLSMYNWDVQRAINIFFMRGAPPPEQQQKSDDSDDEDIIVDGDDEIRAVQPSFEPKRRISHFVKKNKNIEKNQTAENKKEDKKDDSEDNIRAPIPAVKGVMLAQSYRQTY</sequence>
<evidence type="ECO:0000313" key="6">
    <source>
        <dbReference type="WBParaSite" id="scaffold514_cov188.g1219"/>
    </source>
</evidence>
<keyword evidence="3" id="KW-0812">Transmembrane</keyword>
<dbReference type="SUPFAM" id="SSF55394">
    <property type="entry name" value="Bactericidal permeability-increasing protein, BPI"/>
    <property type="match status" value="1"/>
</dbReference>
<organism evidence="5 6">
    <name type="scientific">Meloidogyne javanica</name>
    <name type="common">Root-knot nematode worm</name>
    <dbReference type="NCBI Taxonomy" id="6303"/>
    <lineage>
        <taxon>Eukaryota</taxon>
        <taxon>Metazoa</taxon>
        <taxon>Ecdysozoa</taxon>
        <taxon>Nematoda</taxon>
        <taxon>Chromadorea</taxon>
        <taxon>Rhabditida</taxon>
        <taxon>Tylenchina</taxon>
        <taxon>Tylenchomorpha</taxon>
        <taxon>Tylenchoidea</taxon>
        <taxon>Meloidogynidae</taxon>
        <taxon>Meloidogyninae</taxon>
        <taxon>Meloidogyne</taxon>
        <taxon>Meloidogyne incognita group</taxon>
    </lineage>
</organism>
<dbReference type="PANTHER" id="PTHR10504:SF134">
    <property type="entry name" value="BPI2 DOMAIN-CONTAINING PROTEIN"/>
    <property type="match status" value="1"/>
</dbReference>